<dbReference type="AlphaFoldDB" id="A0AAD7UF20"/>
<dbReference type="Pfam" id="PF13540">
    <property type="entry name" value="RCC1_2"/>
    <property type="match status" value="1"/>
</dbReference>
<dbReference type="InterPro" id="IPR000408">
    <property type="entry name" value="Reg_chr_condens"/>
</dbReference>
<accession>A0AAD7UF20</accession>
<keyword evidence="6" id="KW-1185">Reference proteome</keyword>
<evidence type="ECO:0000256" key="2">
    <source>
        <dbReference type="PROSITE-ProRule" id="PRU00235"/>
    </source>
</evidence>
<evidence type="ECO:0000256" key="1">
    <source>
        <dbReference type="ARBA" id="ARBA00022737"/>
    </source>
</evidence>
<proteinExistence type="predicted"/>
<dbReference type="InterPro" id="IPR051210">
    <property type="entry name" value="Ub_ligase/GEF_domain"/>
</dbReference>
<dbReference type="PRINTS" id="PR00633">
    <property type="entry name" value="RCCNDNSATION"/>
</dbReference>
<dbReference type="EMBL" id="JAQMWT010000379">
    <property type="protein sequence ID" value="KAJ8602483.1"/>
    <property type="molecule type" value="Genomic_DNA"/>
</dbReference>
<comment type="caution">
    <text evidence="5">The sequence shown here is derived from an EMBL/GenBank/DDBJ whole genome shotgun (WGS) entry which is preliminary data.</text>
</comment>
<feature type="repeat" description="RCC1" evidence="2">
    <location>
        <begin position="373"/>
        <end position="428"/>
    </location>
</feature>
<feature type="repeat" description="RCC1" evidence="2">
    <location>
        <begin position="239"/>
        <end position="305"/>
    </location>
</feature>
<dbReference type="PANTHER" id="PTHR22870">
    <property type="entry name" value="REGULATOR OF CHROMOSOME CONDENSATION"/>
    <property type="match status" value="1"/>
</dbReference>
<sequence length="674" mass="72684">MRCNALSWGSKADGRCGLAGAEEQLYPRPVWGLAATPAVRCAAGARHTLFVLASGRVAACGAGPDGELGVPWADGLPGLRDKAAVRAARARRVRHAPVELEGGVEAAEVFAGDGASYAVSARGELYAWGRGRYGALGHEDDENREVPVLVPLGTTKVKRVACGRWHCAALTEAGQLLGWGRNHAGQVGIGKCCDTVRTPTHVELEPGARRQPSPRDIAAGEAHTVAIADARPTKEKTQARAYAWGESADARLGDVDPKRHHTPQVVRSLDRLARRAGFELAAAPPFRANPIVACGRAHTLVLTNAGQLVAWGSGTYGQLGSGDLWDRDDCLLVPDLTSIVSFDAGDRHSIAVQGLADGAAVTAPKGGPALRDGAVYVWGYNAFGELGLGDKVRRCDVRLQPTLVRALEGARVARCAAGPRHSIVLLSGHARTFAEDERYQPALQALAQPGGYRYYDAISATLVAEDLDPTALERPNDVVPGQPGAVDETHYPKPDPAPRYCLDTIPPPDKNDRGMLAARRLSYETVAVCFPCGLKRVCRACVRQCHAHHRIEPSFLRWKPRVDRCDCLESGNCRAVWTEARAAFDKLADATNPVPQPVETIDARHFRTLLRTLHPEGLSDEDYDAGEVALHSSSGKITWALFERWHTPYFDDKRKELHAVHNLGADDSTISHEL</sequence>
<evidence type="ECO:0000313" key="5">
    <source>
        <dbReference type="EMBL" id="KAJ8602483.1"/>
    </source>
</evidence>
<dbReference type="Gene3D" id="2.130.10.30">
    <property type="entry name" value="Regulator of chromosome condensation 1/beta-lactamase-inhibitor protein II"/>
    <property type="match status" value="3"/>
</dbReference>
<name>A0AAD7UF20_9STRA</name>
<dbReference type="Pfam" id="PF00415">
    <property type="entry name" value="RCC1"/>
    <property type="match status" value="1"/>
</dbReference>
<dbReference type="SUPFAM" id="SSF50985">
    <property type="entry name" value="RCC1/BLIP-II"/>
    <property type="match status" value="2"/>
</dbReference>
<evidence type="ECO:0000259" key="4">
    <source>
        <dbReference type="Pfam" id="PF25390"/>
    </source>
</evidence>
<reference evidence="5" key="1">
    <citation type="submission" date="2023-01" db="EMBL/GenBank/DDBJ databases">
        <title>Metagenome sequencing of chrysophaentin producing Chrysophaeum taylorii.</title>
        <authorList>
            <person name="Davison J."/>
            <person name="Bewley C."/>
        </authorList>
    </citation>
    <scope>NUCLEOTIDE SEQUENCE</scope>
    <source>
        <strain evidence="5">NIES-1699</strain>
    </source>
</reference>
<dbReference type="PANTHER" id="PTHR22870:SF408">
    <property type="entry name" value="OS09G0560450 PROTEIN"/>
    <property type="match status" value="1"/>
</dbReference>
<feature type="domain" description="RCC1-like" evidence="4">
    <location>
        <begin position="6"/>
        <end position="269"/>
    </location>
</feature>
<gene>
    <name evidence="5" type="ORF">CTAYLR_001214</name>
</gene>
<dbReference type="PROSITE" id="PS50012">
    <property type="entry name" value="RCC1_3"/>
    <property type="match status" value="6"/>
</dbReference>
<dbReference type="Pfam" id="PF25390">
    <property type="entry name" value="WD40_RLD"/>
    <property type="match status" value="1"/>
</dbReference>
<protein>
    <recommendedName>
        <fullName evidence="4">RCC1-like domain-containing protein</fullName>
    </recommendedName>
</protein>
<feature type="repeat" description="RCC1" evidence="2">
    <location>
        <begin position="3"/>
        <end position="54"/>
    </location>
</feature>
<evidence type="ECO:0000313" key="6">
    <source>
        <dbReference type="Proteomes" id="UP001230188"/>
    </source>
</evidence>
<feature type="repeat" description="RCC1" evidence="2">
    <location>
        <begin position="123"/>
        <end position="173"/>
    </location>
</feature>
<feature type="repeat" description="RCC1" evidence="2">
    <location>
        <begin position="174"/>
        <end position="230"/>
    </location>
</feature>
<organism evidence="5 6">
    <name type="scientific">Chrysophaeum taylorii</name>
    <dbReference type="NCBI Taxonomy" id="2483200"/>
    <lineage>
        <taxon>Eukaryota</taxon>
        <taxon>Sar</taxon>
        <taxon>Stramenopiles</taxon>
        <taxon>Ochrophyta</taxon>
        <taxon>Pelagophyceae</taxon>
        <taxon>Pelagomonadales</taxon>
        <taxon>Pelagomonadaceae</taxon>
        <taxon>Chrysophaeum</taxon>
    </lineage>
</organism>
<dbReference type="InterPro" id="IPR058923">
    <property type="entry name" value="RCC1-like_dom"/>
</dbReference>
<dbReference type="InterPro" id="IPR009091">
    <property type="entry name" value="RCC1/BLIP-II"/>
</dbReference>
<evidence type="ECO:0000256" key="3">
    <source>
        <dbReference type="SAM" id="MobiDB-lite"/>
    </source>
</evidence>
<dbReference type="Proteomes" id="UP001230188">
    <property type="component" value="Unassembled WGS sequence"/>
</dbReference>
<feature type="region of interest" description="Disordered" evidence="3">
    <location>
        <begin position="472"/>
        <end position="492"/>
    </location>
</feature>
<keyword evidence="1" id="KW-0677">Repeat</keyword>
<feature type="repeat" description="RCC1" evidence="2">
    <location>
        <begin position="306"/>
        <end position="355"/>
    </location>
</feature>